<keyword evidence="1" id="KW-0805">Transcription regulation</keyword>
<dbReference type="Gene3D" id="3.40.50.2300">
    <property type="match status" value="2"/>
</dbReference>
<dbReference type="PANTHER" id="PTHR30146:SF149">
    <property type="entry name" value="HTH-TYPE TRANSCRIPTIONAL REGULATOR EBGR"/>
    <property type="match status" value="1"/>
</dbReference>
<dbReference type="SUPFAM" id="SSF53822">
    <property type="entry name" value="Periplasmic binding protein-like I"/>
    <property type="match status" value="1"/>
</dbReference>
<dbReference type="Proteomes" id="UP000052946">
    <property type="component" value="Unassembled WGS sequence"/>
</dbReference>
<dbReference type="Gene3D" id="1.10.260.40">
    <property type="entry name" value="lambda repressor-like DNA-binding domains"/>
    <property type="match status" value="1"/>
</dbReference>
<evidence type="ECO:0000256" key="2">
    <source>
        <dbReference type="ARBA" id="ARBA00023125"/>
    </source>
</evidence>
<protein>
    <submittedName>
        <fullName evidence="5">Lactose operon repressor</fullName>
    </submittedName>
</protein>
<dbReference type="InterPro" id="IPR010982">
    <property type="entry name" value="Lambda_DNA-bd_dom_sf"/>
</dbReference>
<evidence type="ECO:0000256" key="3">
    <source>
        <dbReference type="ARBA" id="ARBA00023163"/>
    </source>
</evidence>
<keyword evidence="3" id="KW-0804">Transcription</keyword>
<reference evidence="5 6" key="2">
    <citation type="journal article" date="2016" name="Genome Announc.">
        <title>Draft Genome Sequence of Oceanobacillus picturae Heshi-B3, Isolated from Fermented Rice Bran in a Traditional Japanese Seafood Dish.</title>
        <authorList>
            <person name="Akuzawa S."/>
            <person name="Nagaoka J."/>
            <person name="Kanekatsu M."/>
            <person name="Kanesaki Y."/>
            <person name="Suzuki T."/>
        </authorList>
    </citation>
    <scope>NUCLEOTIDE SEQUENCE [LARGE SCALE GENOMIC DNA]</scope>
    <source>
        <strain evidence="5 6">Heshi-B3</strain>
    </source>
</reference>
<evidence type="ECO:0000313" key="5">
    <source>
        <dbReference type="EMBL" id="GAQ19358.1"/>
    </source>
</evidence>
<dbReference type="Pfam" id="PF00356">
    <property type="entry name" value="LacI"/>
    <property type="match status" value="1"/>
</dbReference>
<dbReference type="PANTHER" id="PTHR30146">
    <property type="entry name" value="LACI-RELATED TRANSCRIPTIONAL REPRESSOR"/>
    <property type="match status" value="1"/>
</dbReference>
<dbReference type="AlphaFoldDB" id="A0A0U9H9J5"/>
<keyword evidence="2" id="KW-0238">DNA-binding</keyword>
<evidence type="ECO:0000259" key="4">
    <source>
        <dbReference type="PROSITE" id="PS50932"/>
    </source>
</evidence>
<dbReference type="InterPro" id="IPR000843">
    <property type="entry name" value="HTH_LacI"/>
</dbReference>
<dbReference type="InterPro" id="IPR046335">
    <property type="entry name" value="LacI/GalR-like_sensor"/>
</dbReference>
<sequence>MKKVEVAMLATIKDIADKAGVSAATVSRVLNYDQSLSVAADTKKKIFEVAEELSYKRRHRKPISRKIAFLHWVTEAEELDDIYYMGIRYGIERRAEALDVELVKYVEGETIDTNIDGIIAVGRFSEEQVRQLKAISPQIVFVDSNPNEAEFDAVLVDFERVTQLVMDHFIAKGHSSIGFIGGYETFKEKIAPIQDMREKHYRNYLQERNMLDERFIFLDSFAVNDGYELMKQAIHDLGEELPTAFYMANDPLAIGGLRALHEEGIPVPGRVSVIGVNDISVSKYVYPSLSTVKIYTELMGETAVDLILERIDDKREVPKKVYLSNKLIIRQT</sequence>
<dbReference type="GO" id="GO:0003700">
    <property type="term" value="F:DNA-binding transcription factor activity"/>
    <property type="evidence" value="ECO:0007669"/>
    <property type="project" value="TreeGrafter"/>
</dbReference>
<comment type="caution">
    <text evidence="5">The sequence shown here is derived from an EMBL/GenBank/DDBJ whole genome shotgun (WGS) entry which is preliminary data.</text>
</comment>
<dbReference type="SUPFAM" id="SSF47413">
    <property type="entry name" value="lambda repressor-like DNA-binding domains"/>
    <property type="match status" value="1"/>
</dbReference>
<feature type="domain" description="HTH lacI-type" evidence="4">
    <location>
        <begin position="10"/>
        <end position="66"/>
    </location>
</feature>
<evidence type="ECO:0000256" key="1">
    <source>
        <dbReference type="ARBA" id="ARBA00023015"/>
    </source>
</evidence>
<dbReference type="GO" id="GO:0000976">
    <property type="term" value="F:transcription cis-regulatory region binding"/>
    <property type="evidence" value="ECO:0007669"/>
    <property type="project" value="TreeGrafter"/>
</dbReference>
<dbReference type="InterPro" id="IPR028082">
    <property type="entry name" value="Peripla_BP_I"/>
</dbReference>
<reference evidence="6" key="1">
    <citation type="submission" date="2015-07" db="EMBL/GenBank/DDBJ databases">
        <title>Draft Genome Sequence of Oceanobacillus picturae Heshi-B3 that Was Isolated from Fermented Rice Bran with Aging Salted Mackerel, Which Was Named Heshiko as Traditional Fermented Seafood in Japan.</title>
        <authorList>
            <person name="Akuzawa S."/>
            <person name="Nakagawa J."/>
            <person name="Kanekatsu T."/>
            <person name="Kanesaki Y."/>
            <person name="Suzuki T."/>
        </authorList>
    </citation>
    <scope>NUCLEOTIDE SEQUENCE [LARGE SCALE GENOMIC DNA]</scope>
    <source>
        <strain evidence="6">Heshi-B3</strain>
    </source>
</reference>
<gene>
    <name evidence="5" type="ORF">OPHB3_3325</name>
</gene>
<dbReference type="SMART" id="SM00354">
    <property type="entry name" value="HTH_LACI"/>
    <property type="match status" value="1"/>
</dbReference>
<dbReference type="PROSITE" id="PS00356">
    <property type="entry name" value="HTH_LACI_1"/>
    <property type="match status" value="1"/>
</dbReference>
<dbReference type="Pfam" id="PF13377">
    <property type="entry name" value="Peripla_BP_3"/>
    <property type="match status" value="1"/>
</dbReference>
<evidence type="ECO:0000313" key="6">
    <source>
        <dbReference type="Proteomes" id="UP000052946"/>
    </source>
</evidence>
<name>A0A0U9H9J5_9BACI</name>
<dbReference type="PROSITE" id="PS50932">
    <property type="entry name" value="HTH_LACI_2"/>
    <property type="match status" value="1"/>
</dbReference>
<accession>A0A0U9H9J5</accession>
<dbReference type="EMBL" id="BBXV01000044">
    <property type="protein sequence ID" value="GAQ19358.1"/>
    <property type="molecule type" value="Genomic_DNA"/>
</dbReference>
<dbReference type="CDD" id="cd01544">
    <property type="entry name" value="PBP1_GalR"/>
    <property type="match status" value="1"/>
</dbReference>
<dbReference type="PRINTS" id="PR00036">
    <property type="entry name" value="HTHLACI"/>
</dbReference>
<proteinExistence type="predicted"/>
<organism evidence="5 6">
    <name type="scientific">Oceanobacillus picturae</name>
    <dbReference type="NCBI Taxonomy" id="171693"/>
    <lineage>
        <taxon>Bacteria</taxon>
        <taxon>Bacillati</taxon>
        <taxon>Bacillota</taxon>
        <taxon>Bacilli</taxon>
        <taxon>Bacillales</taxon>
        <taxon>Bacillaceae</taxon>
        <taxon>Oceanobacillus</taxon>
    </lineage>
</organism>
<dbReference type="CDD" id="cd01392">
    <property type="entry name" value="HTH_LacI"/>
    <property type="match status" value="1"/>
</dbReference>